<evidence type="ECO:0000313" key="1">
    <source>
        <dbReference type="EMBL" id="ARV77273.1"/>
    </source>
</evidence>
<name>A0A1Y0SZQ7_9CAUD</name>
<reference evidence="1 2" key="1">
    <citation type="submission" date="2017-05" db="EMBL/GenBank/DDBJ databases">
        <authorList>
            <person name="Song R."/>
            <person name="Chenine A.L."/>
            <person name="Ruprecht R.M."/>
        </authorList>
    </citation>
    <scope>NUCLEOTIDE SEQUENCE [LARGE SCALE GENOMIC DNA]</scope>
</reference>
<dbReference type="EMBL" id="MF063068">
    <property type="protein sequence ID" value="ARV77273.1"/>
    <property type="molecule type" value="Genomic_DNA"/>
</dbReference>
<proteinExistence type="predicted"/>
<protein>
    <submittedName>
        <fullName evidence="1">Uncharacterized protein</fullName>
    </submittedName>
</protein>
<keyword evidence="2" id="KW-1185">Reference proteome</keyword>
<accession>A0A1Y0SZQ7</accession>
<evidence type="ECO:0000313" key="2">
    <source>
        <dbReference type="Proteomes" id="UP000224829"/>
    </source>
</evidence>
<gene>
    <name evidence="1" type="ORF">NOXIFER_104</name>
</gene>
<dbReference type="Proteomes" id="UP000224829">
    <property type="component" value="Segment"/>
</dbReference>
<organism evidence="1 2">
    <name type="scientific">Pseudomonas phage Noxifer</name>
    <dbReference type="NCBI Taxonomy" id="2006684"/>
    <lineage>
        <taxon>Viruses</taxon>
        <taxon>Duplodnaviria</taxon>
        <taxon>Heunggongvirae</taxon>
        <taxon>Uroviricota</taxon>
        <taxon>Caudoviricetes</taxon>
        <taxon>Chimalliviridae</taxon>
        <taxon>Noxifervirus</taxon>
        <taxon>Noxifervirus noxifer</taxon>
    </lineage>
</organism>
<sequence>MSEQNQEQLQQAEQDKLVMADLAQVYGEMLMRQTKIKPGVLLRVTRDYGNPHAVPYEPNLQSQLVIVGEIQPDFVKVIERQRGITAELLKFEERIMVLEREGRAVLLSQYDSWELYVSDAAPAAL</sequence>